<evidence type="ECO:0000313" key="4">
    <source>
        <dbReference type="Proteomes" id="UP000218644"/>
    </source>
</evidence>
<dbReference type="Pfam" id="PF08241">
    <property type="entry name" value="Methyltransf_11"/>
    <property type="match status" value="1"/>
</dbReference>
<dbReference type="InterPro" id="IPR029063">
    <property type="entry name" value="SAM-dependent_MTases_sf"/>
</dbReference>
<comment type="caution">
    <text evidence="3">The sequence shown here is derived from an EMBL/GenBank/DDBJ whole genome shotgun (WGS) entry which is preliminary data.</text>
</comment>
<proteinExistence type="predicted"/>
<protein>
    <submittedName>
        <fullName evidence="3">SAM-dependent methyltransferase</fullName>
    </submittedName>
</protein>
<dbReference type="AlphaFoldDB" id="A0A2A2APH4"/>
<reference evidence="3 4" key="1">
    <citation type="submission" date="2017-08" db="EMBL/GenBank/DDBJ databases">
        <title>WGS of Clinical strains of the CDC Group NO-1 linked to zoonotic infections in humans.</title>
        <authorList>
            <person name="Bernier A.-M."/>
            <person name="Bernard K."/>
        </authorList>
    </citation>
    <scope>NUCLEOTIDE SEQUENCE [LARGE SCALE GENOMIC DNA]</scope>
    <source>
        <strain evidence="3 4">NML79-0751</strain>
    </source>
</reference>
<feature type="domain" description="Methyltransferase type 11" evidence="2">
    <location>
        <begin position="76"/>
        <end position="124"/>
    </location>
</feature>
<dbReference type="Proteomes" id="UP000218644">
    <property type="component" value="Unassembled WGS sequence"/>
</dbReference>
<organism evidence="3 4">
    <name type="scientific">Vandammella animalimorsus</name>
    <dbReference type="NCBI Taxonomy" id="2029117"/>
    <lineage>
        <taxon>Bacteria</taxon>
        <taxon>Pseudomonadati</taxon>
        <taxon>Pseudomonadota</taxon>
        <taxon>Betaproteobacteria</taxon>
        <taxon>Burkholderiales</taxon>
        <taxon>Comamonadaceae</taxon>
        <taxon>Vandammella</taxon>
    </lineage>
</organism>
<dbReference type="RefSeq" id="WP_095557206.1">
    <property type="nucleotide sequence ID" value="NZ_NSJD01000014.1"/>
</dbReference>
<evidence type="ECO:0000259" key="2">
    <source>
        <dbReference type="Pfam" id="PF08241"/>
    </source>
</evidence>
<keyword evidence="3" id="KW-0808">Transferase</keyword>
<dbReference type="InterPro" id="IPR013216">
    <property type="entry name" value="Methyltransf_11"/>
</dbReference>
<dbReference type="SUPFAM" id="SSF53335">
    <property type="entry name" value="S-adenosyl-L-methionine-dependent methyltransferases"/>
    <property type="match status" value="1"/>
</dbReference>
<evidence type="ECO:0000256" key="1">
    <source>
        <dbReference type="SAM" id="MobiDB-lite"/>
    </source>
</evidence>
<gene>
    <name evidence="3" type="ORF">CK623_09085</name>
</gene>
<dbReference type="Gene3D" id="3.40.50.150">
    <property type="entry name" value="Vaccinia Virus protein VP39"/>
    <property type="match status" value="1"/>
</dbReference>
<dbReference type="GO" id="GO:0032259">
    <property type="term" value="P:methylation"/>
    <property type="evidence" value="ECO:0007669"/>
    <property type="project" value="UniProtKB-KW"/>
</dbReference>
<accession>A0A2A2APH4</accession>
<evidence type="ECO:0000313" key="3">
    <source>
        <dbReference type="EMBL" id="PAT39667.1"/>
    </source>
</evidence>
<name>A0A2A2APH4_9BURK</name>
<dbReference type="EMBL" id="NSJD01000014">
    <property type="protein sequence ID" value="PAT39667.1"/>
    <property type="molecule type" value="Genomic_DNA"/>
</dbReference>
<keyword evidence="3" id="KW-0489">Methyltransferase</keyword>
<sequence length="261" mass="28977">MAMPQTRFDEWLQTSAAGLYVRQWQQRHYAHAVQDVFGYYALHIGVASIAALQTSRIAHTWRLAPQWPGGDAAADLCAAPEALPFADNQLDLIVMPHGLELSCQPHAVLREATRTLRPEGRLIISGFNPARLLLGARAPRRLQPASAAIGHQRLRDWLALLDFELQAQFFGCHIPNGHRPQWYERLAWIDRLLQDRLPVFSGVYFIVAVKKVHGARLIGPQWRTQPASAAATALQPTPRTAQPGPPPAAQSQAPHPLSHPI</sequence>
<dbReference type="CDD" id="cd02440">
    <property type="entry name" value="AdoMet_MTases"/>
    <property type="match status" value="1"/>
</dbReference>
<feature type="region of interest" description="Disordered" evidence="1">
    <location>
        <begin position="228"/>
        <end position="261"/>
    </location>
</feature>
<feature type="compositionally biased region" description="Low complexity" evidence="1">
    <location>
        <begin position="249"/>
        <end position="261"/>
    </location>
</feature>
<dbReference type="GO" id="GO:0008757">
    <property type="term" value="F:S-adenosylmethionine-dependent methyltransferase activity"/>
    <property type="evidence" value="ECO:0007669"/>
    <property type="project" value="InterPro"/>
</dbReference>